<proteinExistence type="predicted"/>
<dbReference type="EMBL" id="BBNY01000070">
    <property type="protein sequence ID" value="GAL90224.1"/>
    <property type="molecule type" value="Genomic_DNA"/>
</dbReference>
<dbReference type="NCBIfam" id="TIGR04183">
    <property type="entry name" value="Por_Secre_tail"/>
    <property type="match status" value="1"/>
</dbReference>
<dbReference type="InterPro" id="IPR013320">
    <property type="entry name" value="ConA-like_dom_sf"/>
</dbReference>
<comment type="caution">
    <text evidence="3">The sequence shown here is derived from an EMBL/GenBank/DDBJ whole genome shotgun (WGS) entry which is preliminary data.</text>
</comment>
<keyword evidence="4" id="KW-1185">Reference proteome</keyword>
<dbReference type="AlphaFoldDB" id="A0A098LV14"/>
<accession>A0A098LV14</accession>
<keyword evidence="1" id="KW-0732">Signal</keyword>
<evidence type="ECO:0000256" key="1">
    <source>
        <dbReference type="ARBA" id="ARBA00022729"/>
    </source>
</evidence>
<sequence length="1002" mass="109997">MDSLKYLFSFATLAFFNICYSQVGPGGVGNSASNGLWLKADDITLANGSLVNTWTDASGNGNNATAAATEQPLFFSTSTLNNMPTVRLDGTNDQMVVNDAAILDGTSGITFITVLRPNNLNGQPRGILGKRQSYATSTDYAYTWFFHNSNYLNLDINTQNNRFNSSPTNFSNGTNYILQMQYNGALPSGQRSKMYNEQNLVAQSSESSTSIINSASNLVLGALNFDYGTYLGADYSEVIHFNYALNTAEQIIINNYLSAKYNIALSSDDIYIQDDPGRGNFDYNVAGIGQAIDGSNHTDSQGTGIVRINNPRALSNNDFLFWGEETRNPTYNFSTNTTNHTEQLNSRWRVRRRGNPGSVDITFDLSSVDLSGKQSCSPLQLIVDNNYDFSSPEAIYDLTIVGSIATATNVRLNQNRYFTLRYVDEIVRDGSSYYNGSGVANAPDNTNACLKFTVKSGAVSNINANIHVRSVEIETGGVLNILNGNLLQVDNEVVVNGTINLLGEAQLIQNHTGTTLNSGGGSLTQPQQGSASFYNYNYWSSPVNVGGIWQVGYLEDAAGVINFSNTLNGDASTSPITLSSKWLYSFNGTTNDYSQWIKISPTTNLLPAQGFTMKGSGATTANQEYIFRGIPNDGDYNHTVTAGNDFLTGNPYPSALDADQFIIDNLPVIDGTLYFWEQFSTNNTHTLADYQGGHAIYNLMGMGMPATADTSGLTSGLGTASLPAPERYIPVGQGFFVSIQNSGSITFNNGQRVFARESLGESVFFKTNTKKITQEDTRTKIWFSFTKPDTYTKYIGLGYDANASYNYDNGYDALAYDELQNDISWSLNGEALAILALPELNIEDVLPLNVKVSDADFYNFSISKMENIPNDINIFLKDNLQNLYYNLSEGEASLFLNSATAPDQFSIVFQKKNTLGKADFETTNKFYASYDANLKQLKLHTKEAINNIEAYNVFNSLGQQVLQVRSPKTQTITVESLSDGVYILEIAIENLRSSKKIKFIKY</sequence>
<dbReference type="InterPro" id="IPR058515">
    <property type="entry name" value="DUF8202"/>
</dbReference>
<dbReference type="SUPFAM" id="SSF49899">
    <property type="entry name" value="Concanavalin A-like lectins/glucanases"/>
    <property type="match status" value="1"/>
</dbReference>
<dbReference type="GO" id="GO:0005975">
    <property type="term" value="P:carbohydrate metabolic process"/>
    <property type="evidence" value="ECO:0007669"/>
    <property type="project" value="UniProtKB-ARBA"/>
</dbReference>
<dbReference type="Pfam" id="PF26628">
    <property type="entry name" value="DUF8202"/>
    <property type="match status" value="1"/>
</dbReference>
<dbReference type="GO" id="GO:0004553">
    <property type="term" value="F:hydrolase activity, hydrolyzing O-glycosyl compounds"/>
    <property type="evidence" value="ECO:0007669"/>
    <property type="project" value="UniProtKB-ARBA"/>
</dbReference>
<dbReference type="InterPro" id="IPR026444">
    <property type="entry name" value="Secre_tail"/>
</dbReference>
<evidence type="ECO:0000259" key="2">
    <source>
        <dbReference type="Pfam" id="PF26628"/>
    </source>
</evidence>
<dbReference type="OrthoDB" id="2582440at2"/>
<gene>
    <name evidence="3" type="ORF">JCM19538_691</name>
</gene>
<organism evidence="3 4">
    <name type="scientific">Jejuia pallidilutea</name>
    <dbReference type="NCBI Taxonomy" id="504487"/>
    <lineage>
        <taxon>Bacteria</taxon>
        <taxon>Pseudomonadati</taxon>
        <taxon>Bacteroidota</taxon>
        <taxon>Flavobacteriia</taxon>
        <taxon>Flavobacteriales</taxon>
        <taxon>Flavobacteriaceae</taxon>
        <taxon>Jejuia</taxon>
    </lineage>
</organism>
<feature type="domain" description="DUF8202" evidence="2">
    <location>
        <begin position="252"/>
        <end position="415"/>
    </location>
</feature>
<dbReference type="Proteomes" id="UP000030184">
    <property type="component" value="Unassembled WGS sequence"/>
</dbReference>
<reference evidence="4" key="1">
    <citation type="journal article" date="2014" name="Genome Announc.">
        <title>Draft Genome Sequence of Marine Flavobacterium Jejuia pallidilutea Strain 11shimoA1 and Pigmentation Mutants.</title>
        <authorList>
            <person name="Takatani N."/>
            <person name="Nakanishi M."/>
            <person name="Meirelles P."/>
            <person name="Mino S."/>
            <person name="Suda W."/>
            <person name="Oshima K."/>
            <person name="Hattori M."/>
            <person name="Ohkuma M."/>
            <person name="Hosokawa M."/>
            <person name="Miyashita K."/>
            <person name="Thompson F.L."/>
            <person name="Niwa A."/>
            <person name="Sawabe T."/>
            <person name="Sawabe T."/>
        </authorList>
    </citation>
    <scope>NUCLEOTIDE SEQUENCE [LARGE SCALE GENOMIC DNA]</scope>
    <source>
        <strain evidence="4">JCM 19538</strain>
    </source>
</reference>
<evidence type="ECO:0000313" key="4">
    <source>
        <dbReference type="Proteomes" id="UP000030184"/>
    </source>
</evidence>
<evidence type="ECO:0000313" key="3">
    <source>
        <dbReference type="EMBL" id="GAL90224.1"/>
    </source>
</evidence>
<protein>
    <submittedName>
        <fullName evidence="3">Internalin putative</fullName>
    </submittedName>
</protein>
<name>A0A098LV14_9FLAO</name>
<dbReference type="RefSeq" id="WP_052512438.1">
    <property type="nucleotide sequence ID" value="NZ_BBNY01000070.1"/>
</dbReference>